<evidence type="ECO:0000256" key="1">
    <source>
        <dbReference type="SAM" id="MobiDB-lite"/>
    </source>
</evidence>
<protein>
    <submittedName>
        <fullName evidence="2">Uncharacterized protein</fullName>
    </submittedName>
</protein>
<gene>
    <name evidence="2" type="ORF">HWA77_21860</name>
</gene>
<sequence length="165" mass="17302">MPAQTSIQPTDLNRTLMSGNNAKGSKVINPNTGRLSYGHIPQNSLGIPSGPIYLKLGNIGAGKKRTGSFGARHIWEKHKTDLRISNPEDTAQVVANILATGVNVLVDFNAKHSPSRPVVLNTAIGRVALVSYKESGGVDAYSIVSAYGNKNASGTVIGILGAPQD</sequence>
<dbReference type="Proteomes" id="UP000533429">
    <property type="component" value="Unassembled WGS sequence"/>
</dbReference>
<dbReference type="EMBL" id="JABXOR010001419">
    <property type="protein sequence ID" value="NVP02858.1"/>
    <property type="molecule type" value="Genomic_DNA"/>
</dbReference>
<proteinExistence type="predicted"/>
<name>A0A850R2T8_PHODD</name>
<accession>A0A850R2T8</accession>
<comment type="caution">
    <text evidence="2">The sequence shown here is derived from an EMBL/GenBank/DDBJ whole genome shotgun (WGS) entry which is preliminary data.</text>
</comment>
<evidence type="ECO:0000313" key="2">
    <source>
        <dbReference type="EMBL" id="NVP02858.1"/>
    </source>
</evidence>
<feature type="region of interest" description="Disordered" evidence="1">
    <location>
        <begin position="1"/>
        <end position="29"/>
    </location>
</feature>
<reference evidence="2 3" key="1">
    <citation type="submission" date="2020-06" db="EMBL/GenBank/DDBJ databases">
        <title>Photobacterium damselae subsp. damselae comparative genomics.</title>
        <authorList>
            <person name="Osorio C.R."/>
        </authorList>
    </citation>
    <scope>NUCLEOTIDE SEQUENCE [LARGE SCALE GENOMIC DNA]</scope>
    <source>
        <strain evidence="2 3">TW250/03</strain>
    </source>
</reference>
<evidence type="ECO:0000313" key="3">
    <source>
        <dbReference type="Proteomes" id="UP000533429"/>
    </source>
</evidence>
<dbReference type="AlphaFoldDB" id="A0A850R2T8"/>
<organism evidence="2 3">
    <name type="scientific">Photobacterium damselae subsp. damselae</name>
    <name type="common">Listonella damsela</name>
    <dbReference type="NCBI Taxonomy" id="85581"/>
    <lineage>
        <taxon>Bacteria</taxon>
        <taxon>Pseudomonadati</taxon>
        <taxon>Pseudomonadota</taxon>
        <taxon>Gammaproteobacteria</taxon>
        <taxon>Vibrionales</taxon>
        <taxon>Vibrionaceae</taxon>
        <taxon>Photobacterium</taxon>
    </lineage>
</organism>